<evidence type="ECO:0000259" key="26">
    <source>
        <dbReference type="PROSITE" id="PS51384"/>
    </source>
</evidence>
<dbReference type="GO" id="GO:0008941">
    <property type="term" value="F:nitric oxide dioxygenase NAD(P)H activity"/>
    <property type="evidence" value="ECO:0007669"/>
    <property type="project" value="UniProtKB-EC"/>
</dbReference>
<name>A0A8H2PMG2_9GAMM</name>
<evidence type="ECO:0000256" key="8">
    <source>
        <dbReference type="ARBA" id="ARBA00022617"/>
    </source>
</evidence>
<evidence type="ECO:0000256" key="7">
    <source>
        <dbReference type="ARBA" id="ARBA00022575"/>
    </source>
</evidence>
<evidence type="ECO:0000313" key="27">
    <source>
        <dbReference type="EMBL" id="TMM45037.1"/>
    </source>
</evidence>
<protein>
    <recommendedName>
        <fullName evidence="6">Flavohemoprotein</fullName>
        <ecNumber evidence="5">1.14.12.17</ecNumber>
    </recommendedName>
    <alternativeName>
        <fullName evidence="19">Flavohemoglobin</fullName>
    </alternativeName>
    <alternativeName>
        <fullName evidence="18">Hemoglobin-like protein</fullName>
    </alternativeName>
    <alternativeName>
        <fullName evidence="20">Nitric oxide dioxygenase</fullName>
    </alternativeName>
</protein>
<comment type="catalytic activity">
    <reaction evidence="23">
        <text>2 nitric oxide + NADPH + 2 O2 = 2 nitrate + NADP(+) + H(+)</text>
        <dbReference type="Rhea" id="RHEA:19465"/>
        <dbReference type="ChEBI" id="CHEBI:15378"/>
        <dbReference type="ChEBI" id="CHEBI:15379"/>
        <dbReference type="ChEBI" id="CHEBI:16480"/>
        <dbReference type="ChEBI" id="CHEBI:17632"/>
        <dbReference type="ChEBI" id="CHEBI:57783"/>
        <dbReference type="ChEBI" id="CHEBI:58349"/>
        <dbReference type="EC" id="1.14.12.17"/>
    </reaction>
</comment>
<comment type="similarity">
    <text evidence="3">In the C-terminal section; belongs to the flavoprotein pyridine nucleotide cytochrome reductase family.</text>
</comment>
<dbReference type="InterPro" id="IPR017927">
    <property type="entry name" value="FAD-bd_FR_type"/>
</dbReference>
<evidence type="ECO:0000256" key="2">
    <source>
        <dbReference type="ARBA" id="ARBA00001974"/>
    </source>
</evidence>
<dbReference type="FunFam" id="3.40.50.80:FF:000010">
    <property type="entry name" value="Flavohemoprotein"/>
    <property type="match status" value="1"/>
</dbReference>
<keyword evidence="28" id="KW-1185">Reference proteome</keyword>
<dbReference type="GO" id="GO:0046210">
    <property type="term" value="P:nitric oxide catabolic process"/>
    <property type="evidence" value="ECO:0007669"/>
    <property type="project" value="TreeGrafter"/>
</dbReference>
<dbReference type="PANTHER" id="PTHR43396:SF3">
    <property type="entry name" value="FLAVOHEMOPROTEIN"/>
    <property type="match status" value="1"/>
</dbReference>
<organism evidence="27 28">
    <name type="scientific">Colwellia ponticola</name>
    <dbReference type="NCBI Taxonomy" id="2304625"/>
    <lineage>
        <taxon>Bacteria</taxon>
        <taxon>Pseudomonadati</taxon>
        <taxon>Pseudomonadota</taxon>
        <taxon>Gammaproteobacteria</taxon>
        <taxon>Alteromonadales</taxon>
        <taxon>Colwelliaceae</taxon>
        <taxon>Colwellia</taxon>
    </lineage>
</organism>
<evidence type="ECO:0000256" key="5">
    <source>
        <dbReference type="ARBA" id="ARBA00012229"/>
    </source>
</evidence>
<comment type="similarity">
    <text evidence="4">Belongs to the globin family. Two-domain flavohemoproteins subfamily.</text>
</comment>
<keyword evidence="15" id="KW-0408">Iron</keyword>
<evidence type="ECO:0000256" key="21">
    <source>
        <dbReference type="ARBA" id="ARBA00034078"/>
    </source>
</evidence>
<evidence type="ECO:0000256" key="12">
    <source>
        <dbReference type="ARBA" id="ARBA00022827"/>
    </source>
</evidence>
<evidence type="ECO:0000256" key="3">
    <source>
        <dbReference type="ARBA" id="ARBA00006401"/>
    </source>
</evidence>
<dbReference type="Gene3D" id="3.40.50.80">
    <property type="entry name" value="Nucleotide-binding domain of ferredoxin-NADP reductase (FNR) module"/>
    <property type="match status" value="1"/>
</dbReference>
<evidence type="ECO:0000256" key="20">
    <source>
        <dbReference type="ARBA" id="ARBA00033187"/>
    </source>
</evidence>
<evidence type="ECO:0000256" key="4">
    <source>
        <dbReference type="ARBA" id="ARBA00008414"/>
    </source>
</evidence>
<comment type="function">
    <text evidence="17">Is involved in NO detoxification in an aerobic process, termed nitric oxide dioxygenase (NOD) reaction that utilizes O(2) and NAD(P)H to convert NO to nitrate, which protects the bacterium from various noxious nitrogen compounds. Therefore, plays a central role in the inducible response to nitrosative stress.</text>
</comment>
<dbReference type="PRINTS" id="PR00371">
    <property type="entry name" value="FPNCR"/>
</dbReference>
<evidence type="ECO:0000256" key="13">
    <source>
        <dbReference type="ARBA" id="ARBA00022857"/>
    </source>
</evidence>
<dbReference type="Gene3D" id="1.10.490.10">
    <property type="entry name" value="Globins"/>
    <property type="match status" value="1"/>
</dbReference>
<comment type="cofactor">
    <cofactor evidence="21">
        <name>[2Fe-2S] cluster</name>
        <dbReference type="ChEBI" id="CHEBI:190135"/>
    </cofactor>
</comment>
<keyword evidence="7" id="KW-0216">Detoxification</keyword>
<dbReference type="PROSITE" id="PS51384">
    <property type="entry name" value="FAD_FR"/>
    <property type="match status" value="1"/>
</dbReference>
<evidence type="ECO:0000256" key="22">
    <source>
        <dbReference type="ARBA" id="ARBA00048649"/>
    </source>
</evidence>
<proteinExistence type="inferred from homology"/>
<feature type="domain" description="Globin" evidence="25">
    <location>
        <begin position="1"/>
        <end position="138"/>
    </location>
</feature>
<dbReference type="SUPFAM" id="SSF63380">
    <property type="entry name" value="Riboflavin synthase domain-like"/>
    <property type="match status" value="1"/>
</dbReference>
<reference evidence="27 28" key="1">
    <citation type="submission" date="2019-05" db="EMBL/GenBank/DDBJ databases">
        <title>Colwellia ponticola sp. nov., isolated from seawater.</title>
        <authorList>
            <person name="Yoon J.-H."/>
        </authorList>
    </citation>
    <scope>NUCLEOTIDE SEQUENCE [LARGE SCALE GENOMIC DNA]</scope>
    <source>
        <strain evidence="27 28">OISW-25</strain>
    </source>
</reference>
<keyword evidence="10" id="KW-0285">Flavoprotein</keyword>
<dbReference type="PROSITE" id="PS01033">
    <property type="entry name" value="GLOBIN"/>
    <property type="match status" value="1"/>
</dbReference>
<dbReference type="GO" id="GO:0020037">
    <property type="term" value="F:heme binding"/>
    <property type="evidence" value="ECO:0007669"/>
    <property type="project" value="InterPro"/>
</dbReference>
<comment type="caution">
    <text evidence="27">The sequence shown here is derived from an EMBL/GenBank/DDBJ whole genome shotgun (WGS) entry which is preliminary data.</text>
</comment>
<evidence type="ECO:0000256" key="23">
    <source>
        <dbReference type="ARBA" id="ARBA00049433"/>
    </source>
</evidence>
<dbReference type="FunFam" id="2.40.30.10:FF:000034">
    <property type="entry name" value="Flavohemoprotein"/>
    <property type="match status" value="1"/>
</dbReference>
<keyword evidence="9 24" id="KW-0561">Oxygen transport</keyword>
<comment type="cofactor">
    <cofactor evidence="1">
        <name>heme b</name>
        <dbReference type="ChEBI" id="CHEBI:60344"/>
    </cofactor>
</comment>
<dbReference type="InterPro" id="IPR012292">
    <property type="entry name" value="Globin/Proto"/>
</dbReference>
<dbReference type="Pfam" id="PF00175">
    <property type="entry name" value="NAD_binding_1"/>
    <property type="match status" value="1"/>
</dbReference>
<dbReference type="Proteomes" id="UP000307702">
    <property type="component" value="Unassembled WGS sequence"/>
</dbReference>
<keyword evidence="13" id="KW-0521">NADP</keyword>
<feature type="domain" description="FAD-binding FR-type" evidence="26">
    <location>
        <begin position="152"/>
        <end position="265"/>
    </location>
</feature>
<dbReference type="InterPro" id="IPR009050">
    <property type="entry name" value="Globin-like_sf"/>
</dbReference>
<dbReference type="GO" id="GO:0005344">
    <property type="term" value="F:oxygen carrier activity"/>
    <property type="evidence" value="ECO:0007669"/>
    <property type="project" value="UniProtKB-KW"/>
</dbReference>
<keyword evidence="8 24" id="KW-0349">Heme</keyword>
<dbReference type="EC" id="1.14.12.17" evidence="5"/>
<gene>
    <name evidence="27" type="primary">hmpA</name>
    <name evidence="27" type="ORF">FCS21_09690</name>
</gene>
<keyword evidence="16" id="KW-0520">NAD</keyword>
<dbReference type="CDD" id="cd06184">
    <property type="entry name" value="flavohem_like_fad_nad_binding"/>
    <property type="match status" value="1"/>
</dbReference>
<dbReference type="AlphaFoldDB" id="A0A8H2PMG2"/>
<dbReference type="PANTHER" id="PTHR43396">
    <property type="entry name" value="FLAVOHEMOPROTEIN"/>
    <property type="match status" value="1"/>
</dbReference>
<evidence type="ECO:0000256" key="17">
    <source>
        <dbReference type="ARBA" id="ARBA00025094"/>
    </source>
</evidence>
<evidence type="ECO:0000256" key="10">
    <source>
        <dbReference type="ARBA" id="ARBA00022630"/>
    </source>
</evidence>
<evidence type="ECO:0000256" key="16">
    <source>
        <dbReference type="ARBA" id="ARBA00023027"/>
    </source>
</evidence>
<dbReference type="GO" id="GO:0071500">
    <property type="term" value="P:cellular response to nitrosative stress"/>
    <property type="evidence" value="ECO:0007669"/>
    <property type="project" value="TreeGrafter"/>
</dbReference>
<evidence type="ECO:0000259" key="25">
    <source>
        <dbReference type="PROSITE" id="PS01033"/>
    </source>
</evidence>
<evidence type="ECO:0000256" key="19">
    <source>
        <dbReference type="ARBA" id="ARBA00030929"/>
    </source>
</evidence>
<dbReference type="Pfam" id="PF00970">
    <property type="entry name" value="FAD_binding_6"/>
    <property type="match status" value="1"/>
</dbReference>
<dbReference type="OrthoDB" id="9801223at2"/>
<comment type="catalytic activity">
    <reaction evidence="22">
        <text>2 nitric oxide + NADH + 2 O2 = 2 nitrate + NAD(+) + H(+)</text>
        <dbReference type="Rhea" id="RHEA:19469"/>
        <dbReference type="ChEBI" id="CHEBI:15378"/>
        <dbReference type="ChEBI" id="CHEBI:15379"/>
        <dbReference type="ChEBI" id="CHEBI:16480"/>
        <dbReference type="ChEBI" id="CHEBI:17632"/>
        <dbReference type="ChEBI" id="CHEBI:57540"/>
        <dbReference type="ChEBI" id="CHEBI:57945"/>
        <dbReference type="EC" id="1.14.12.17"/>
    </reaction>
</comment>
<dbReference type="InterPro" id="IPR001433">
    <property type="entry name" value="OxRdtase_FAD/NAD-bd"/>
</dbReference>
<dbReference type="GO" id="GO:0046872">
    <property type="term" value="F:metal ion binding"/>
    <property type="evidence" value="ECO:0007669"/>
    <property type="project" value="UniProtKB-KW"/>
</dbReference>
<dbReference type="GO" id="GO:0009636">
    <property type="term" value="P:response to toxic substance"/>
    <property type="evidence" value="ECO:0007669"/>
    <property type="project" value="UniProtKB-KW"/>
</dbReference>
<sequence>MLTDKHIDIIKSTIPLLENAGPALTSHFYQRLFTHNPELQDIFNMANQHSGRQQVALFEAIAAYAKNIDNLVVLTSAVERIAQKHTSFNIKAPHYAVVGHHLIETLRELASDAFTADVEEAWTNAYQFLAQIFINREAELYQERANSIGGWKDSRAFTVINKKAESTLVTSFTFAPVDNKPVIGFKPGQYLGIEVSDPTKEFKEIRQYSLSDKANNKTYRISVKREANNVAGKVHNGIVSTYLHDKVQVGDEINLYAPAGDFFFVDRQAPVVLLSAGVGITPMQSMLETLAQQGYNNSVHYLHACENSEQHSFSVKTAHLISENNWQQDIWYRDDVTGNPATTGVHQGLMDLTKIALPIEQGNFYLCGPIAFMQFAKQQLLNLGVIANNIHYEVFGPHTEL</sequence>
<evidence type="ECO:0000256" key="15">
    <source>
        <dbReference type="ARBA" id="ARBA00023004"/>
    </source>
</evidence>
<dbReference type="RefSeq" id="WP_138622837.1">
    <property type="nucleotide sequence ID" value="NZ_SZVP01000008.1"/>
</dbReference>
<dbReference type="SUPFAM" id="SSF52343">
    <property type="entry name" value="Ferredoxin reductase-like, C-terminal NADP-linked domain"/>
    <property type="match status" value="1"/>
</dbReference>
<keyword evidence="12" id="KW-0274">FAD</keyword>
<dbReference type="InterPro" id="IPR039261">
    <property type="entry name" value="FNR_nucleotide-bd"/>
</dbReference>
<comment type="cofactor">
    <cofactor evidence="2">
        <name>FAD</name>
        <dbReference type="ChEBI" id="CHEBI:57692"/>
    </cofactor>
</comment>
<dbReference type="InterPro" id="IPR008333">
    <property type="entry name" value="Cbr1-like_FAD-bd_dom"/>
</dbReference>
<dbReference type="Gene3D" id="2.40.30.10">
    <property type="entry name" value="Translation factors"/>
    <property type="match status" value="1"/>
</dbReference>
<evidence type="ECO:0000256" key="24">
    <source>
        <dbReference type="RuleBase" id="RU000356"/>
    </source>
</evidence>
<evidence type="ECO:0000256" key="1">
    <source>
        <dbReference type="ARBA" id="ARBA00001970"/>
    </source>
</evidence>
<evidence type="ECO:0000256" key="9">
    <source>
        <dbReference type="ARBA" id="ARBA00022621"/>
    </source>
</evidence>
<evidence type="ECO:0000256" key="11">
    <source>
        <dbReference type="ARBA" id="ARBA00022723"/>
    </source>
</evidence>
<dbReference type="NCBIfam" id="NF009805">
    <property type="entry name" value="PRK13289.1"/>
    <property type="match status" value="1"/>
</dbReference>
<keyword evidence="14 27" id="KW-0560">Oxidoreductase</keyword>
<dbReference type="GO" id="GO:0019825">
    <property type="term" value="F:oxygen binding"/>
    <property type="evidence" value="ECO:0007669"/>
    <property type="project" value="InterPro"/>
</dbReference>
<dbReference type="EMBL" id="SZVP01000008">
    <property type="protein sequence ID" value="TMM45037.1"/>
    <property type="molecule type" value="Genomic_DNA"/>
</dbReference>
<dbReference type="GO" id="GO:0071949">
    <property type="term" value="F:FAD binding"/>
    <property type="evidence" value="ECO:0007669"/>
    <property type="project" value="TreeGrafter"/>
</dbReference>
<evidence type="ECO:0000256" key="6">
    <source>
        <dbReference type="ARBA" id="ARBA00014637"/>
    </source>
</evidence>
<accession>A0A8H2PMG2</accession>
<dbReference type="Pfam" id="PF00042">
    <property type="entry name" value="Globin"/>
    <property type="match status" value="1"/>
</dbReference>
<dbReference type="InterPro" id="IPR001709">
    <property type="entry name" value="Flavoprot_Pyr_Nucl_cyt_Rdtase"/>
</dbReference>
<evidence type="ECO:0000256" key="14">
    <source>
        <dbReference type="ARBA" id="ARBA00023002"/>
    </source>
</evidence>
<keyword evidence="11" id="KW-0479">Metal-binding</keyword>
<dbReference type="FunFam" id="1.10.490.10:FF:000003">
    <property type="entry name" value="Flavohemoprotein"/>
    <property type="match status" value="1"/>
</dbReference>
<dbReference type="SUPFAM" id="SSF46458">
    <property type="entry name" value="Globin-like"/>
    <property type="match status" value="1"/>
</dbReference>
<evidence type="ECO:0000313" key="28">
    <source>
        <dbReference type="Proteomes" id="UP000307702"/>
    </source>
</evidence>
<dbReference type="InterPro" id="IPR017938">
    <property type="entry name" value="Riboflavin_synthase-like_b-brl"/>
</dbReference>
<keyword evidence="24" id="KW-0813">Transport</keyword>
<evidence type="ECO:0000256" key="18">
    <source>
        <dbReference type="ARBA" id="ARBA00030024"/>
    </source>
</evidence>
<dbReference type="InterPro" id="IPR000971">
    <property type="entry name" value="Globin"/>
</dbReference>